<keyword evidence="3" id="KW-1185">Reference proteome</keyword>
<feature type="chain" id="PRO_5017698207" evidence="1">
    <location>
        <begin position="23"/>
        <end position="102"/>
    </location>
</feature>
<organism evidence="2 3">
    <name type="scientific">Trinickia dinghuensis</name>
    <dbReference type="NCBI Taxonomy" id="2291023"/>
    <lineage>
        <taxon>Bacteria</taxon>
        <taxon>Pseudomonadati</taxon>
        <taxon>Pseudomonadota</taxon>
        <taxon>Betaproteobacteria</taxon>
        <taxon>Burkholderiales</taxon>
        <taxon>Burkholderiaceae</taxon>
        <taxon>Trinickia</taxon>
    </lineage>
</organism>
<name>A0A3D8K6L4_9BURK</name>
<keyword evidence="1" id="KW-0732">Signal</keyword>
<dbReference type="RefSeq" id="WP_115532123.1">
    <property type="nucleotide sequence ID" value="NZ_QRGA01000001.1"/>
</dbReference>
<protein>
    <submittedName>
        <fullName evidence="2">DUF4148 domain-containing protein</fullName>
    </submittedName>
</protein>
<accession>A0A3D8K6L4</accession>
<reference evidence="2 3" key="1">
    <citation type="submission" date="2018-08" db="EMBL/GenBank/DDBJ databases">
        <title>Paraburkholderia sp. DHOM06 isolated from forest soil.</title>
        <authorList>
            <person name="Gao Z.-H."/>
            <person name="Qiu L.-H."/>
        </authorList>
    </citation>
    <scope>NUCLEOTIDE SEQUENCE [LARGE SCALE GENOMIC DNA]</scope>
    <source>
        <strain evidence="2 3">DHOM06</strain>
    </source>
</reference>
<dbReference type="OrthoDB" id="9111896at2"/>
<evidence type="ECO:0000313" key="3">
    <source>
        <dbReference type="Proteomes" id="UP000256838"/>
    </source>
</evidence>
<evidence type="ECO:0000256" key="1">
    <source>
        <dbReference type="SAM" id="SignalP"/>
    </source>
</evidence>
<dbReference type="InterPro" id="IPR025421">
    <property type="entry name" value="DUF4148"/>
</dbReference>
<evidence type="ECO:0000313" key="2">
    <source>
        <dbReference type="EMBL" id="RDV00850.1"/>
    </source>
</evidence>
<feature type="signal peptide" evidence="1">
    <location>
        <begin position="1"/>
        <end position="22"/>
    </location>
</feature>
<dbReference type="Pfam" id="PF13663">
    <property type="entry name" value="DUF4148"/>
    <property type="match status" value="1"/>
</dbReference>
<comment type="caution">
    <text evidence="2">The sequence shown here is derived from an EMBL/GenBank/DDBJ whole genome shotgun (WGS) entry which is preliminary data.</text>
</comment>
<dbReference type="AlphaFoldDB" id="A0A3D8K6L4"/>
<dbReference type="EMBL" id="QRGA01000001">
    <property type="protein sequence ID" value="RDV00850.1"/>
    <property type="molecule type" value="Genomic_DNA"/>
</dbReference>
<sequence length="102" mass="10427">MKSLIQAVVIAAAISAPVAVFAQSNAPLTRAQVQAQLVQFEQAGGRVNMSNDPYYPEDAQLAQARVNAQSGNNEGFGGVQAGSSASGAPTYAAGVKPVFFGQ</sequence>
<gene>
    <name evidence="2" type="ORF">DWV00_03695</name>
</gene>
<dbReference type="Proteomes" id="UP000256838">
    <property type="component" value="Unassembled WGS sequence"/>
</dbReference>
<proteinExistence type="predicted"/>